<dbReference type="PANTHER" id="PTHR30619:SF1">
    <property type="entry name" value="RECOMBINATION PROTEIN 2"/>
    <property type="match status" value="1"/>
</dbReference>
<dbReference type="KEGG" id="bprl:CL2_02440"/>
<protein>
    <recommendedName>
        <fullName evidence="1">Metallo-beta-lactamase domain-containing protein</fullName>
    </recommendedName>
</protein>
<name>D4MXJ2_ANAHA</name>
<reference evidence="2 3" key="1">
    <citation type="submission" date="2010-03" db="EMBL/GenBank/DDBJ databases">
        <title>The genome sequence of Clostridiales sp. SSC/2.</title>
        <authorList>
            <consortium name="metaHIT consortium -- http://www.metahit.eu/"/>
            <person name="Pajon A."/>
            <person name="Turner K."/>
            <person name="Parkhill J."/>
            <person name="Duncan S."/>
            <person name="Flint H."/>
        </authorList>
    </citation>
    <scope>NUCLEOTIDE SEQUENCE [LARGE SCALE GENOMIC DNA]</scope>
    <source>
        <strain evidence="2 3">SSC/2</strain>
    </source>
</reference>
<evidence type="ECO:0000313" key="3">
    <source>
        <dbReference type="Proteomes" id="UP000008960"/>
    </source>
</evidence>
<proteinExistence type="predicted"/>
<reference evidence="2 3" key="2">
    <citation type="submission" date="2010-03" db="EMBL/GenBank/DDBJ databases">
        <authorList>
            <person name="Pajon A."/>
        </authorList>
    </citation>
    <scope>NUCLEOTIDE SEQUENCE [LARGE SCALE GENOMIC DNA]</scope>
    <source>
        <strain evidence="2 3">SSC/2</strain>
    </source>
</reference>
<accession>D4MXJ2</accession>
<dbReference type="InterPro" id="IPR036866">
    <property type="entry name" value="RibonucZ/Hydroxyglut_hydro"/>
</dbReference>
<dbReference type="PANTHER" id="PTHR30619">
    <property type="entry name" value="DNA INTERNALIZATION/COMPETENCE PROTEIN COMEC/REC2"/>
    <property type="match status" value="1"/>
</dbReference>
<gene>
    <name evidence="2" type="ORF">CL2_02440</name>
</gene>
<dbReference type="PATRIC" id="fig|245018.3.peg.38"/>
<dbReference type="InterPro" id="IPR001279">
    <property type="entry name" value="Metallo-B-lactamas"/>
</dbReference>
<sequence length="181" mass="20533">MESENQRVKFLDVGHGDSSVIYLNSGHSENENVVIVDIVDSDKLLTELTSHKIKVVDLIIISHSDADHCRGVNDFLEKYMAVGIVKNICFNLDKRQPTKTMKLILKKFIEIYQKQRITLLTGQNDTSVQKRELISNDKSKLFLIYPNVAESTEAYLKNDTNNTSIVCLLENDVCNVLFLGI</sequence>
<evidence type="ECO:0000313" key="2">
    <source>
        <dbReference type="EMBL" id="CBL37337.1"/>
    </source>
</evidence>
<organism evidence="2 3">
    <name type="scientific">Anaerostipes hadrus</name>
    <dbReference type="NCBI Taxonomy" id="649756"/>
    <lineage>
        <taxon>Bacteria</taxon>
        <taxon>Bacillati</taxon>
        <taxon>Bacillota</taxon>
        <taxon>Clostridia</taxon>
        <taxon>Lachnospirales</taxon>
        <taxon>Lachnospiraceae</taxon>
        <taxon>Anaerostipes</taxon>
    </lineage>
</organism>
<dbReference type="InterPro" id="IPR052159">
    <property type="entry name" value="Competence_DNA_uptake"/>
</dbReference>
<dbReference type="SUPFAM" id="SSF56281">
    <property type="entry name" value="Metallo-hydrolase/oxidoreductase"/>
    <property type="match status" value="1"/>
</dbReference>
<dbReference type="Proteomes" id="UP000008960">
    <property type="component" value="Chromosome"/>
</dbReference>
<dbReference type="RefSeq" id="WP_015530208.1">
    <property type="nucleotide sequence ID" value="NC_021016.1"/>
</dbReference>
<dbReference type="AlphaFoldDB" id="D4MXJ2"/>
<dbReference type="Pfam" id="PF00753">
    <property type="entry name" value="Lactamase_B"/>
    <property type="match status" value="1"/>
</dbReference>
<dbReference type="EMBL" id="FP929061">
    <property type="protein sequence ID" value="CBL37337.1"/>
    <property type="molecule type" value="Genomic_DNA"/>
</dbReference>
<dbReference type="Gene3D" id="3.60.15.10">
    <property type="entry name" value="Ribonuclease Z/Hydroxyacylglutathione hydrolase-like"/>
    <property type="match status" value="1"/>
</dbReference>
<feature type="domain" description="Metallo-beta-lactamase" evidence="1">
    <location>
        <begin position="30"/>
        <end position="84"/>
    </location>
</feature>
<evidence type="ECO:0000259" key="1">
    <source>
        <dbReference type="Pfam" id="PF00753"/>
    </source>
</evidence>